<dbReference type="InterPro" id="IPR002347">
    <property type="entry name" value="SDR_fam"/>
</dbReference>
<dbReference type="InterPro" id="IPR045313">
    <property type="entry name" value="CBR1-like"/>
</dbReference>
<reference evidence="5" key="2">
    <citation type="submission" date="2022-10" db="EMBL/GenBank/DDBJ databases">
        <authorList>
            <consortium name="ENA_rothamsted_submissions"/>
            <consortium name="culmorum"/>
            <person name="King R."/>
        </authorList>
    </citation>
    <scope>NUCLEOTIDE SEQUENCE</scope>
</reference>
<dbReference type="InterPro" id="IPR036291">
    <property type="entry name" value="NAD(P)-bd_dom_sf"/>
</dbReference>
<evidence type="ECO:0000256" key="2">
    <source>
        <dbReference type="ARBA" id="ARBA00022857"/>
    </source>
</evidence>
<dbReference type="PANTHER" id="PTHR43963">
    <property type="entry name" value="CARBONYL REDUCTASE 1-RELATED"/>
    <property type="match status" value="1"/>
</dbReference>
<organism evidence="5 6">
    <name type="scientific">Diatraea saccharalis</name>
    <name type="common">sugarcane borer</name>
    <dbReference type="NCBI Taxonomy" id="40085"/>
    <lineage>
        <taxon>Eukaryota</taxon>
        <taxon>Metazoa</taxon>
        <taxon>Ecdysozoa</taxon>
        <taxon>Arthropoda</taxon>
        <taxon>Hexapoda</taxon>
        <taxon>Insecta</taxon>
        <taxon>Pterygota</taxon>
        <taxon>Neoptera</taxon>
        <taxon>Endopterygota</taxon>
        <taxon>Lepidoptera</taxon>
        <taxon>Glossata</taxon>
        <taxon>Ditrysia</taxon>
        <taxon>Pyraloidea</taxon>
        <taxon>Crambidae</taxon>
        <taxon>Crambinae</taxon>
        <taxon>Diatraea</taxon>
    </lineage>
</organism>
<reference evidence="5" key="1">
    <citation type="submission" date="2021-12" db="EMBL/GenBank/DDBJ databases">
        <authorList>
            <person name="King R."/>
        </authorList>
    </citation>
    <scope>NUCLEOTIDE SEQUENCE</scope>
</reference>
<dbReference type="EC" id="1.1.1.184" evidence="4"/>
<gene>
    <name evidence="5" type="ORF">DIATSA_LOCUS2837</name>
</gene>
<accession>A0A9N9W966</accession>
<protein>
    <recommendedName>
        <fullName evidence="4">carbonyl reductase (NADPH)</fullName>
        <ecNumber evidence="4">1.1.1.184</ecNumber>
    </recommendedName>
</protein>
<evidence type="ECO:0000256" key="1">
    <source>
        <dbReference type="ARBA" id="ARBA00006484"/>
    </source>
</evidence>
<dbReference type="PANTHER" id="PTHR43963:SF4">
    <property type="entry name" value="CARBONYL REDUCTASE (NADPH)"/>
    <property type="match status" value="1"/>
</dbReference>
<dbReference type="SUPFAM" id="SSF51735">
    <property type="entry name" value="NAD(P)-binding Rossmann-fold domains"/>
    <property type="match status" value="1"/>
</dbReference>
<name>A0A9N9W966_9NEOP</name>
<keyword evidence="3" id="KW-0560">Oxidoreductase</keyword>
<comment type="similarity">
    <text evidence="1">Belongs to the short-chain dehydrogenases/reductases (SDR) family.</text>
</comment>
<evidence type="ECO:0000313" key="6">
    <source>
        <dbReference type="Proteomes" id="UP001153714"/>
    </source>
</evidence>
<evidence type="ECO:0000313" key="5">
    <source>
        <dbReference type="EMBL" id="CAG9784763.1"/>
    </source>
</evidence>
<dbReference type="EMBL" id="OU893343">
    <property type="protein sequence ID" value="CAG9784763.1"/>
    <property type="molecule type" value="Genomic_DNA"/>
</dbReference>
<keyword evidence="2" id="KW-0521">NADP</keyword>
<dbReference type="Gene3D" id="3.40.50.720">
    <property type="entry name" value="NAD(P)-binding Rossmann-like Domain"/>
    <property type="match status" value="1"/>
</dbReference>
<dbReference type="CDD" id="cd05324">
    <property type="entry name" value="carb_red_PTCR-like_SDR_c"/>
    <property type="match status" value="1"/>
</dbReference>
<dbReference type="Proteomes" id="UP001153714">
    <property type="component" value="Chromosome 12"/>
</dbReference>
<dbReference type="Pfam" id="PF00106">
    <property type="entry name" value="adh_short"/>
    <property type="match status" value="2"/>
</dbReference>
<proteinExistence type="inferred from homology"/>
<dbReference type="PRINTS" id="PR00081">
    <property type="entry name" value="GDHRDH"/>
</dbReference>
<keyword evidence="6" id="KW-1185">Reference proteome</keyword>
<dbReference type="AlphaFoldDB" id="A0A9N9W966"/>
<evidence type="ECO:0000256" key="4">
    <source>
        <dbReference type="ARBA" id="ARBA00026118"/>
    </source>
</evidence>
<dbReference type="OrthoDB" id="7289984at2759"/>
<evidence type="ECO:0000256" key="3">
    <source>
        <dbReference type="ARBA" id="ARBA00023002"/>
    </source>
</evidence>
<dbReference type="GO" id="GO:0004090">
    <property type="term" value="F:carbonyl reductase (NADPH) activity"/>
    <property type="evidence" value="ECO:0007669"/>
    <property type="project" value="UniProtKB-EC"/>
</dbReference>
<sequence length="357" mass="40092">MLVSDCCLEHTVMSEKIAIVTGANKGVGFGIVRCLCKRFDGVVYLTSRDEARGKQAVAVLEKEGFSPRYHQLDVADISSVAKFRDFVEKNHGGIDIIINNAGVAPGTDENTYELSKSVIDINYGSIVNVEELLFPLLRENARVLHISSDCGHLSNVRNKEWIERLSKKDLTRKDINDFVEWYLDSVKKGTFKQSDFADNGTIPSYRVSKVAMSALTIVQQRELEPRGIIVNSMHPGLVSTDMTTGIGFYSIDDAARTPVYLVLEAPPTIKGAYVWHDRTVVDWYDYKANYYFKRNSIFIQLIKNTFSKIHIPLIPSTWLLSNSISPALAFVVKHISETFSANKSTCTTYGMIDRARE</sequence>